<reference evidence="1 2" key="1">
    <citation type="submission" date="2019-02" db="EMBL/GenBank/DDBJ databases">
        <title>Ureibacillus thermophilus.</title>
        <authorList>
            <person name="Sunny J.S."/>
            <person name="Natarajan A."/>
            <person name="Saleena L.M."/>
        </authorList>
    </citation>
    <scope>NUCLEOTIDE SEQUENCE [LARGE SCALE GENOMIC DNA]</scope>
    <source>
        <strain evidence="1 2">LM102</strain>
    </source>
</reference>
<accession>A0A4P6US08</accession>
<proteinExistence type="predicted"/>
<evidence type="ECO:0000313" key="1">
    <source>
        <dbReference type="EMBL" id="QBK25923.1"/>
    </source>
</evidence>
<dbReference type="KEGG" id="uth:DKZ56_08665"/>
<dbReference type="InterPro" id="IPR003203">
    <property type="entry name" value="CobU/CobP"/>
</dbReference>
<dbReference type="GO" id="GO:0000166">
    <property type="term" value="F:nucleotide binding"/>
    <property type="evidence" value="ECO:0007669"/>
    <property type="project" value="InterPro"/>
</dbReference>
<sequence length="135" mass="15836">MQSIIGGAYNGKRKFVKQLLEGQRVHFFEGEIPDRPFTKEEYVVIGGFEKMIPMFGDLTEDEIVNQLMDKLRKLDEETNLICICTEIGRGIVPLSKDDRHLRDTCGRLYQQLFKRSEKVIRVWYGIPEILKENRE</sequence>
<dbReference type="SUPFAM" id="SSF52540">
    <property type="entry name" value="P-loop containing nucleoside triphosphate hydrolases"/>
    <property type="match status" value="1"/>
</dbReference>
<dbReference type="UniPathway" id="UPA00148">
    <property type="reaction ID" value="UER00236"/>
</dbReference>
<keyword evidence="1" id="KW-0808">Transferase</keyword>
<gene>
    <name evidence="1" type="ORF">DKZ56_08665</name>
</gene>
<dbReference type="Gene3D" id="3.40.50.300">
    <property type="entry name" value="P-loop containing nucleotide triphosphate hydrolases"/>
    <property type="match status" value="1"/>
</dbReference>
<dbReference type="AlphaFoldDB" id="A0A4P6US08"/>
<dbReference type="RefSeq" id="WP_208649618.1">
    <property type="nucleotide sequence ID" value="NZ_CP036528.1"/>
</dbReference>
<keyword evidence="2" id="KW-1185">Reference proteome</keyword>
<dbReference type="GO" id="GO:0043752">
    <property type="term" value="F:adenosylcobinamide kinase activity"/>
    <property type="evidence" value="ECO:0007669"/>
    <property type="project" value="InterPro"/>
</dbReference>
<dbReference type="Pfam" id="PF02283">
    <property type="entry name" value="CobU"/>
    <property type="match status" value="1"/>
</dbReference>
<protein>
    <submittedName>
        <fullName evidence="1">Adenosylcobinamide kinase</fullName>
    </submittedName>
</protein>
<dbReference type="GO" id="GO:0009236">
    <property type="term" value="P:cobalamin biosynthetic process"/>
    <property type="evidence" value="ECO:0007669"/>
    <property type="project" value="UniProtKB-UniPathway"/>
</dbReference>
<dbReference type="Proteomes" id="UP000291151">
    <property type="component" value="Chromosome"/>
</dbReference>
<organism evidence="1 2">
    <name type="scientific">Ureibacillus thermophilus</name>
    <dbReference type="NCBI Taxonomy" id="367743"/>
    <lineage>
        <taxon>Bacteria</taxon>
        <taxon>Bacillati</taxon>
        <taxon>Bacillota</taxon>
        <taxon>Bacilli</taxon>
        <taxon>Bacillales</taxon>
        <taxon>Caryophanaceae</taxon>
        <taxon>Ureibacillus</taxon>
    </lineage>
</organism>
<keyword evidence="1" id="KW-0418">Kinase</keyword>
<dbReference type="InterPro" id="IPR027417">
    <property type="entry name" value="P-loop_NTPase"/>
</dbReference>
<name>A0A4P6US08_9BACL</name>
<evidence type="ECO:0000313" key="2">
    <source>
        <dbReference type="Proteomes" id="UP000291151"/>
    </source>
</evidence>
<dbReference type="EMBL" id="CP036528">
    <property type="protein sequence ID" value="QBK25923.1"/>
    <property type="molecule type" value="Genomic_DNA"/>
</dbReference>